<accession>A0ABM8QE16</accession>
<proteinExistence type="predicted"/>
<comment type="caution">
    <text evidence="1">The sequence shown here is derived from an EMBL/GenBank/DDBJ whole genome shotgun (WGS) entry which is preliminary data.</text>
</comment>
<gene>
    <name evidence="1" type="ORF">NSPZN2_10238</name>
</gene>
<protein>
    <submittedName>
        <fullName evidence="1">Uncharacterized protein</fullName>
    </submittedName>
</protein>
<dbReference type="Proteomes" id="UP000675880">
    <property type="component" value="Unassembled WGS sequence"/>
</dbReference>
<organism evidence="1 2">
    <name type="scientific">Nitrospira defluvii</name>
    <dbReference type="NCBI Taxonomy" id="330214"/>
    <lineage>
        <taxon>Bacteria</taxon>
        <taxon>Pseudomonadati</taxon>
        <taxon>Nitrospirota</taxon>
        <taxon>Nitrospiria</taxon>
        <taxon>Nitrospirales</taxon>
        <taxon>Nitrospiraceae</taxon>
        <taxon>Nitrospira</taxon>
    </lineage>
</organism>
<evidence type="ECO:0000313" key="2">
    <source>
        <dbReference type="Proteomes" id="UP000675880"/>
    </source>
</evidence>
<dbReference type="EMBL" id="CAJNBJ010000001">
    <property type="protein sequence ID" value="CAE6691377.1"/>
    <property type="molecule type" value="Genomic_DNA"/>
</dbReference>
<dbReference type="RefSeq" id="WP_213040159.1">
    <property type="nucleotide sequence ID" value="NZ_CAJNBJ010000001.1"/>
</dbReference>
<keyword evidence="2" id="KW-1185">Reference proteome</keyword>
<name>A0ABM8QE16_9BACT</name>
<reference evidence="1 2" key="1">
    <citation type="submission" date="2021-02" db="EMBL/GenBank/DDBJ databases">
        <authorList>
            <person name="Han P."/>
        </authorList>
    </citation>
    <scope>NUCLEOTIDE SEQUENCE [LARGE SCALE GENOMIC DNA]</scope>
    <source>
        <strain evidence="1">Candidatus Nitrospira sp. ZN2</strain>
    </source>
</reference>
<evidence type="ECO:0000313" key="1">
    <source>
        <dbReference type="EMBL" id="CAE6691377.1"/>
    </source>
</evidence>
<sequence>MLLHIALQEGFHHDDVRVLVDAREALANTDVTTRRQTGYAASVDIDVTRSPVVVEVVLSKRGVTQRNSVSVDRPTYVGLSLTPEGKLVWNTSHEPFGYL</sequence>